<dbReference type="EMBL" id="GEDG01022214">
    <property type="protein sequence ID" value="JAP17688.1"/>
    <property type="molecule type" value="Transcribed_RNA"/>
</dbReference>
<evidence type="ECO:0000313" key="1">
    <source>
        <dbReference type="EMBL" id="JAP17688.1"/>
    </source>
</evidence>
<name>A0A0V0HBW3_SOLCH</name>
<organism evidence="1">
    <name type="scientific">Solanum chacoense</name>
    <name type="common">Chaco potato</name>
    <dbReference type="NCBI Taxonomy" id="4108"/>
    <lineage>
        <taxon>Eukaryota</taxon>
        <taxon>Viridiplantae</taxon>
        <taxon>Streptophyta</taxon>
        <taxon>Embryophyta</taxon>
        <taxon>Tracheophyta</taxon>
        <taxon>Spermatophyta</taxon>
        <taxon>Magnoliopsida</taxon>
        <taxon>eudicotyledons</taxon>
        <taxon>Gunneridae</taxon>
        <taxon>Pentapetalae</taxon>
        <taxon>asterids</taxon>
        <taxon>lamiids</taxon>
        <taxon>Solanales</taxon>
        <taxon>Solanaceae</taxon>
        <taxon>Solanoideae</taxon>
        <taxon>Solaneae</taxon>
        <taxon>Solanum</taxon>
    </lineage>
</organism>
<reference evidence="1" key="1">
    <citation type="submission" date="2015-12" db="EMBL/GenBank/DDBJ databases">
        <title>Gene expression during late stages of embryo sac development: a critical building block for successful pollen-pistil interactions.</title>
        <authorList>
            <person name="Liu Y."/>
            <person name="Joly V."/>
            <person name="Sabar M."/>
            <person name="Matton D.P."/>
        </authorList>
    </citation>
    <scope>NUCLEOTIDE SEQUENCE</scope>
</reference>
<proteinExistence type="predicted"/>
<accession>A0A0V0HBW3</accession>
<dbReference type="AlphaFoldDB" id="A0A0V0HBW3"/>
<sequence length="63" mass="7128">MSFDGTERPWKCGKGGTVNLQKVTSIVRDIGEPCLHQSSIKVMAFKICYSQLWCFEGCHSLYL</sequence>
<protein>
    <submittedName>
        <fullName evidence="1">Putative ovule protein</fullName>
    </submittedName>
</protein>